<sequence length="76" mass="8971">MSETLFEKRKKAIGQRIKQLRINAGYSSYAKFAIEHNLESKSVWRWENGRNYKLETLSHLAEIHGLTLEEFFKGIE</sequence>
<dbReference type="AlphaFoldDB" id="A0A5D0HWR1"/>
<dbReference type="Gene3D" id="1.10.260.40">
    <property type="entry name" value="lambda repressor-like DNA-binding domains"/>
    <property type="match status" value="1"/>
</dbReference>
<dbReference type="SUPFAM" id="SSF47413">
    <property type="entry name" value="lambda repressor-like DNA-binding domains"/>
    <property type="match status" value="1"/>
</dbReference>
<accession>A0A5D0HWR1</accession>
<name>A0A5D0HWR1_9FLAO</name>
<gene>
    <name evidence="2" type="ORF">FUA24_16805</name>
</gene>
<comment type="caution">
    <text evidence="2">The sequence shown here is derived from an EMBL/GenBank/DDBJ whole genome shotgun (WGS) entry which is preliminary data.</text>
</comment>
<dbReference type="EMBL" id="VSDQ01000679">
    <property type="protein sequence ID" value="TYA74959.1"/>
    <property type="molecule type" value="Genomic_DNA"/>
</dbReference>
<dbReference type="GO" id="GO:0003677">
    <property type="term" value="F:DNA binding"/>
    <property type="evidence" value="ECO:0007669"/>
    <property type="project" value="InterPro"/>
</dbReference>
<organism evidence="2 3">
    <name type="scientific">Seonamhaeicola marinus</name>
    <dbReference type="NCBI Taxonomy" id="1912246"/>
    <lineage>
        <taxon>Bacteria</taxon>
        <taxon>Pseudomonadati</taxon>
        <taxon>Bacteroidota</taxon>
        <taxon>Flavobacteriia</taxon>
        <taxon>Flavobacteriales</taxon>
        <taxon>Flavobacteriaceae</taxon>
    </lineage>
</organism>
<dbReference type="RefSeq" id="WP_148544204.1">
    <property type="nucleotide sequence ID" value="NZ_VSDQ01000679.1"/>
</dbReference>
<dbReference type="Proteomes" id="UP000323930">
    <property type="component" value="Unassembled WGS sequence"/>
</dbReference>
<protein>
    <submittedName>
        <fullName evidence="2">Helix-turn-helix transcriptional regulator</fullName>
    </submittedName>
</protein>
<dbReference type="InterPro" id="IPR001387">
    <property type="entry name" value="Cro/C1-type_HTH"/>
</dbReference>
<proteinExistence type="predicted"/>
<dbReference type="CDD" id="cd00093">
    <property type="entry name" value="HTH_XRE"/>
    <property type="match status" value="1"/>
</dbReference>
<evidence type="ECO:0000313" key="2">
    <source>
        <dbReference type="EMBL" id="TYA74959.1"/>
    </source>
</evidence>
<dbReference type="OrthoDB" id="674942at2"/>
<dbReference type="PROSITE" id="PS50943">
    <property type="entry name" value="HTH_CROC1"/>
    <property type="match status" value="1"/>
</dbReference>
<keyword evidence="3" id="KW-1185">Reference proteome</keyword>
<dbReference type="InterPro" id="IPR010982">
    <property type="entry name" value="Lambda_DNA-bd_dom_sf"/>
</dbReference>
<evidence type="ECO:0000313" key="3">
    <source>
        <dbReference type="Proteomes" id="UP000323930"/>
    </source>
</evidence>
<feature type="domain" description="HTH cro/C1-type" evidence="1">
    <location>
        <begin position="42"/>
        <end position="71"/>
    </location>
</feature>
<reference evidence="2 3" key="1">
    <citation type="submission" date="2019-08" db="EMBL/GenBank/DDBJ databases">
        <title>Seonamhaeicola sediminis sp. nov., isolated from marine sediment.</title>
        <authorList>
            <person name="Cao W.R."/>
        </authorList>
    </citation>
    <scope>NUCLEOTIDE SEQUENCE [LARGE SCALE GENOMIC DNA]</scope>
    <source>
        <strain evidence="2 3">B011</strain>
    </source>
</reference>
<evidence type="ECO:0000259" key="1">
    <source>
        <dbReference type="PROSITE" id="PS50943"/>
    </source>
</evidence>